<evidence type="ECO:0000313" key="9">
    <source>
        <dbReference type="Proteomes" id="UP001204376"/>
    </source>
</evidence>
<reference evidence="8 9" key="1">
    <citation type="submission" date="2022-07" db="EMBL/GenBank/DDBJ databases">
        <title>Mucilaginibacter sp. JC4.</title>
        <authorList>
            <person name="Le V."/>
            <person name="Ko S.-R."/>
            <person name="Ahn C.-Y."/>
            <person name="Oh H.-M."/>
        </authorList>
    </citation>
    <scope>NUCLEOTIDE SEQUENCE [LARGE SCALE GENOMIC DNA]</scope>
    <source>
        <strain evidence="8 9">JC4</strain>
    </source>
</reference>
<comment type="subcellular location">
    <subcellularLocation>
        <location evidence="6">Cytoplasm</location>
    </subcellularLocation>
</comment>
<comment type="function">
    <text evidence="6">Specifically methylates the adenine in position 37 of tRNA(1)(Val) (anticodon cmo5UAC).</text>
</comment>
<evidence type="ECO:0000256" key="4">
    <source>
        <dbReference type="ARBA" id="ARBA00022691"/>
    </source>
</evidence>
<comment type="caution">
    <text evidence="8">The sequence shown here is derived from an EMBL/GenBank/DDBJ whole genome shotgun (WGS) entry which is preliminary data.</text>
</comment>
<dbReference type="PANTHER" id="PTHR47739:SF1">
    <property type="entry name" value="TRNA1(VAL) (ADENINE(37)-N6)-METHYLTRANSFERASE"/>
    <property type="match status" value="1"/>
</dbReference>
<dbReference type="EC" id="2.1.1.223" evidence="6"/>
<keyword evidence="5 6" id="KW-0819">tRNA processing</keyword>
<proteinExistence type="inferred from homology"/>
<dbReference type="Gene3D" id="3.40.50.150">
    <property type="entry name" value="Vaccinia Virus protein VP39"/>
    <property type="match status" value="1"/>
</dbReference>
<keyword evidence="2 6" id="KW-0489">Methyltransferase</keyword>
<gene>
    <name evidence="8" type="ORF">NPE20_00305</name>
</gene>
<dbReference type="GO" id="GO:0032259">
    <property type="term" value="P:methylation"/>
    <property type="evidence" value="ECO:0007669"/>
    <property type="project" value="UniProtKB-KW"/>
</dbReference>
<evidence type="ECO:0000259" key="7">
    <source>
        <dbReference type="Pfam" id="PF05175"/>
    </source>
</evidence>
<evidence type="ECO:0000256" key="5">
    <source>
        <dbReference type="ARBA" id="ARBA00022694"/>
    </source>
</evidence>
<dbReference type="CDD" id="cd02440">
    <property type="entry name" value="AdoMet_MTases"/>
    <property type="match status" value="1"/>
</dbReference>
<keyword evidence="9" id="KW-1185">Reference proteome</keyword>
<dbReference type="GO" id="GO:0008168">
    <property type="term" value="F:methyltransferase activity"/>
    <property type="evidence" value="ECO:0007669"/>
    <property type="project" value="UniProtKB-KW"/>
</dbReference>
<dbReference type="PROSITE" id="PS00092">
    <property type="entry name" value="N6_MTASE"/>
    <property type="match status" value="1"/>
</dbReference>
<dbReference type="InterPro" id="IPR007848">
    <property type="entry name" value="Small_mtfrase_dom"/>
</dbReference>
<organism evidence="8 9">
    <name type="scientific">Mucilaginibacter aquariorum</name>
    <dbReference type="NCBI Taxonomy" id="2967225"/>
    <lineage>
        <taxon>Bacteria</taxon>
        <taxon>Pseudomonadati</taxon>
        <taxon>Bacteroidota</taxon>
        <taxon>Sphingobacteriia</taxon>
        <taxon>Sphingobacteriales</taxon>
        <taxon>Sphingobacteriaceae</taxon>
        <taxon>Mucilaginibacter</taxon>
    </lineage>
</organism>
<dbReference type="PANTHER" id="PTHR47739">
    <property type="entry name" value="TRNA1(VAL) (ADENINE(37)-N6)-METHYLTRANSFERASE"/>
    <property type="match status" value="1"/>
</dbReference>
<evidence type="ECO:0000313" key="8">
    <source>
        <dbReference type="EMBL" id="MCQ6956373.1"/>
    </source>
</evidence>
<evidence type="ECO:0000256" key="3">
    <source>
        <dbReference type="ARBA" id="ARBA00022679"/>
    </source>
</evidence>
<dbReference type="EMBL" id="JANHOH010000001">
    <property type="protein sequence ID" value="MCQ6956373.1"/>
    <property type="molecule type" value="Genomic_DNA"/>
</dbReference>
<feature type="domain" description="Methyltransferase small" evidence="7">
    <location>
        <begin position="25"/>
        <end position="159"/>
    </location>
</feature>
<dbReference type="Proteomes" id="UP001204376">
    <property type="component" value="Unassembled WGS sequence"/>
</dbReference>
<evidence type="ECO:0000256" key="2">
    <source>
        <dbReference type="ARBA" id="ARBA00022603"/>
    </source>
</evidence>
<dbReference type="RefSeq" id="WP_256536590.1">
    <property type="nucleotide sequence ID" value="NZ_JANHOH010000001.1"/>
</dbReference>
<sequence>MDIFKFKQFNVDQSGCAMKVNTDGVLLGALAEANTPQSIVDIGTGTGVIALMLAQRFTEAKIDAVEIDKEAAEMARENFKNSQFQQRLFSHFDTFEVFFDNNKGKKYDLIISNPPFFLDSLTSANDKKNLARHTDGSFFMRLIKYTAEYLTDTGTCQLIVPLPTAMLIKELLPKYQLYLQKIIAIKSFANSASHREIITFGKEQKGILEKPFVIYNEPKVYSLEYRGALAGFLTIF</sequence>
<evidence type="ECO:0000256" key="6">
    <source>
        <dbReference type="HAMAP-Rule" id="MF_01872"/>
    </source>
</evidence>
<keyword evidence="4 6" id="KW-0949">S-adenosyl-L-methionine</keyword>
<evidence type="ECO:0000256" key="1">
    <source>
        <dbReference type="ARBA" id="ARBA00022490"/>
    </source>
</evidence>
<keyword evidence="3 6" id="KW-0808">Transferase</keyword>
<keyword evidence="1 6" id="KW-0963">Cytoplasm</keyword>
<dbReference type="InterPro" id="IPR029063">
    <property type="entry name" value="SAM-dependent_MTases_sf"/>
</dbReference>
<dbReference type="HAMAP" id="MF_01872">
    <property type="entry name" value="tRNA_methyltr_YfiC"/>
    <property type="match status" value="1"/>
</dbReference>
<protein>
    <recommendedName>
        <fullName evidence="6">tRNA1(Val) (adenine(37)-N6)-methyltransferase</fullName>
        <ecNumber evidence="6">2.1.1.223</ecNumber>
    </recommendedName>
    <alternativeName>
        <fullName evidence="6">tRNA m6A37 methyltransferase</fullName>
    </alternativeName>
</protein>
<name>A0ABT1SVK5_9SPHI</name>
<dbReference type="Pfam" id="PF05175">
    <property type="entry name" value="MTS"/>
    <property type="match status" value="1"/>
</dbReference>
<dbReference type="InterPro" id="IPR022882">
    <property type="entry name" value="tRNA_adenine-N6_MeTrfase"/>
</dbReference>
<comment type="similarity">
    <text evidence="6">Belongs to the methyltransferase superfamily. tRNA (adenine-N(6)-)-methyltransferase family.</text>
</comment>
<accession>A0ABT1SVK5</accession>
<dbReference type="InterPro" id="IPR050210">
    <property type="entry name" value="tRNA_Adenine-N(6)_MTase"/>
</dbReference>
<comment type="catalytic activity">
    <reaction evidence="6">
        <text>adenosine(37) in tRNA1(Val) + S-adenosyl-L-methionine = N(6)-methyladenosine(37) in tRNA1(Val) + S-adenosyl-L-homocysteine + H(+)</text>
        <dbReference type="Rhea" id="RHEA:43160"/>
        <dbReference type="Rhea" id="RHEA-COMP:10369"/>
        <dbReference type="Rhea" id="RHEA-COMP:10370"/>
        <dbReference type="ChEBI" id="CHEBI:15378"/>
        <dbReference type="ChEBI" id="CHEBI:57856"/>
        <dbReference type="ChEBI" id="CHEBI:59789"/>
        <dbReference type="ChEBI" id="CHEBI:74411"/>
        <dbReference type="ChEBI" id="CHEBI:74449"/>
        <dbReference type="EC" id="2.1.1.223"/>
    </reaction>
</comment>
<dbReference type="SUPFAM" id="SSF53335">
    <property type="entry name" value="S-adenosyl-L-methionine-dependent methyltransferases"/>
    <property type="match status" value="1"/>
</dbReference>
<dbReference type="InterPro" id="IPR002052">
    <property type="entry name" value="DNA_methylase_N6_adenine_CS"/>
</dbReference>
<dbReference type="PRINTS" id="PR00507">
    <property type="entry name" value="N12N6MTFRASE"/>
</dbReference>